<dbReference type="Pfam" id="PF00069">
    <property type="entry name" value="Pkinase"/>
    <property type="match status" value="1"/>
</dbReference>
<dbReference type="FunFam" id="1.10.510.10:FF:000182">
    <property type="entry name" value="MAP kinase kinase kinase mkh1"/>
    <property type="match status" value="1"/>
</dbReference>
<proteinExistence type="inferred from homology"/>
<keyword evidence="6 7" id="KW-0067">ATP-binding</keyword>
<keyword evidence="5" id="KW-0418">Kinase</keyword>
<protein>
    <recommendedName>
        <fullName evidence="8">Protein kinase domain-containing protein</fullName>
    </recommendedName>
</protein>
<dbReference type="InterPro" id="IPR000719">
    <property type="entry name" value="Prot_kinase_dom"/>
</dbReference>
<keyword evidence="2" id="KW-0723">Serine/threonine-protein kinase</keyword>
<feature type="binding site" evidence="7">
    <location>
        <position position="87"/>
    </location>
    <ligand>
        <name>ATP</name>
        <dbReference type="ChEBI" id="CHEBI:30616"/>
    </ligand>
</feature>
<evidence type="ECO:0000256" key="7">
    <source>
        <dbReference type="PROSITE-ProRule" id="PRU10141"/>
    </source>
</evidence>
<dbReference type="FunFam" id="3.30.200.20:FF:000387">
    <property type="entry name" value="Serine/threonine-protein kinase STE11"/>
    <property type="match status" value="1"/>
</dbReference>
<reference evidence="9" key="1">
    <citation type="submission" date="2021-01" db="EMBL/GenBank/DDBJ databases">
        <authorList>
            <person name="Kaushik A."/>
        </authorList>
    </citation>
    <scope>NUCLEOTIDE SEQUENCE</scope>
    <source>
        <strain evidence="9">AG2-2IIIB</strain>
    </source>
</reference>
<evidence type="ECO:0000256" key="4">
    <source>
        <dbReference type="ARBA" id="ARBA00022741"/>
    </source>
</evidence>
<evidence type="ECO:0000256" key="5">
    <source>
        <dbReference type="ARBA" id="ARBA00022777"/>
    </source>
</evidence>
<dbReference type="PANTHER" id="PTHR48016:SF48">
    <property type="entry name" value="SERINE_THREONINE-PROTEIN KINASE BCK1_SLK1_SSP31"/>
    <property type="match status" value="1"/>
</dbReference>
<evidence type="ECO:0000256" key="6">
    <source>
        <dbReference type="ARBA" id="ARBA00022840"/>
    </source>
</evidence>
<feature type="domain" description="Protein kinase" evidence="8">
    <location>
        <begin position="58"/>
        <end position="325"/>
    </location>
</feature>
<evidence type="ECO:0000313" key="10">
    <source>
        <dbReference type="Proteomes" id="UP000663843"/>
    </source>
</evidence>
<dbReference type="SUPFAM" id="SSF56112">
    <property type="entry name" value="Protein kinase-like (PK-like)"/>
    <property type="match status" value="2"/>
</dbReference>
<evidence type="ECO:0000256" key="1">
    <source>
        <dbReference type="ARBA" id="ARBA00006529"/>
    </source>
</evidence>
<dbReference type="Proteomes" id="UP000663843">
    <property type="component" value="Unassembled WGS sequence"/>
</dbReference>
<dbReference type="PANTHER" id="PTHR48016">
    <property type="entry name" value="MAP KINASE KINASE KINASE SSK2-RELATED-RELATED"/>
    <property type="match status" value="1"/>
</dbReference>
<dbReference type="AlphaFoldDB" id="A0A8H3CNA3"/>
<keyword evidence="4 7" id="KW-0547">Nucleotide-binding</keyword>
<name>A0A8H3CNA3_9AGAM</name>
<evidence type="ECO:0000256" key="2">
    <source>
        <dbReference type="ARBA" id="ARBA00022527"/>
    </source>
</evidence>
<dbReference type="GO" id="GO:0000196">
    <property type="term" value="P:cell integrity MAPK cascade"/>
    <property type="evidence" value="ECO:0007669"/>
    <property type="project" value="UniProtKB-ARBA"/>
</dbReference>
<keyword evidence="3" id="KW-0808">Transferase</keyword>
<dbReference type="PROSITE" id="PS00108">
    <property type="entry name" value="PROTEIN_KINASE_ST"/>
    <property type="match status" value="1"/>
</dbReference>
<gene>
    <name evidence="9" type="ORF">RDB_LOCUS125757</name>
</gene>
<dbReference type="GO" id="GO:0004709">
    <property type="term" value="F:MAP kinase kinase kinase activity"/>
    <property type="evidence" value="ECO:0007669"/>
    <property type="project" value="UniProtKB-ARBA"/>
</dbReference>
<feature type="domain" description="Protein kinase" evidence="8">
    <location>
        <begin position="412"/>
        <end position="679"/>
    </location>
</feature>
<dbReference type="PROSITE" id="PS00107">
    <property type="entry name" value="PROTEIN_KINASE_ATP"/>
    <property type="match status" value="1"/>
</dbReference>
<dbReference type="SMART" id="SM00220">
    <property type="entry name" value="S_TKc"/>
    <property type="match status" value="2"/>
</dbReference>
<dbReference type="Pfam" id="PF07714">
    <property type="entry name" value="PK_Tyr_Ser-Thr"/>
    <property type="match status" value="1"/>
</dbReference>
<evidence type="ECO:0000313" key="9">
    <source>
        <dbReference type="EMBL" id="CAE6487917.1"/>
    </source>
</evidence>
<dbReference type="PROSITE" id="PS50011">
    <property type="entry name" value="PROTEIN_KINASE_DOM"/>
    <property type="match status" value="2"/>
</dbReference>
<dbReference type="InterPro" id="IPR008271">
    <property type="entry name" value="Ser/Thr_kinase_AS"/>
</dbReference>
<evidence type="ECO:0000259" key="8">
    <source>
        <dbReference type="PROSITE" id="PS50011"/>
    </source>
</evidence>
<organism evidence="9 10">
    <name type="scientific">Rhizoctonia solani</name>
    <dbReference type="NCBI Taxonomy" id="456999"/>
    <lineage>
        <taxon>Eukaryota</taxon>
        <taxon>Fungi</taxon>
        <taxon>Dikarya</taxon>
        <taxon>Basidiomycota</taxon>
        <taxon>Agaricomycotina</taxon>
        <taxon>Agaricomycetes</taxon>
        <taxon>Cantharellales</taxon>
        <taxon>Ceratobasidiaceae</taxon>
        <taxon>Rhizoctonia</taxon>
    </lineage>
</organism>
<dbReference type="Gene3D" id="1.10.510.10">
    <property type="entry name" value="Transferase(Phosphotransferase) domain 1"/>
    <property type="match status" value="2"/>
</dbReference>
<dbReference type="InterPro" id="IPR017441">
    <property type="entry name" value="Protein_kinase_ATP_BS"/>
</dbReference>
<sequence length="688" mass="76712">MIPVSNILRKRSTKMWGSRVEEVTPGSGALEIDAALNAPEMNPEGGIDDMASSAKFKWVKGELIGQGSFGRVYHAMNLTTGELIAVKQIELPKAGSNRGDSRQISVIDAVKSESNMLRDLDHPHIVQYLGFEETMDVFSLFMEYVPGRSIGSFLRNVGKFEDEVVRSFSHQIIGGLAYLHKSDILHRDLKGNSILVDRSGICKISDFSISKHNEHVYKNDEGIMMRGSVFWAAPEMLYNNNQGYSAKVDIWSVGCVVLEMQSGLRPWAQDDMFAVMYKVGQLRQTPPIPDNVIMDPLADDFRKKCFAIDPAERPTAAELLTHPWLQVPPGWVFTGLKDNSVPPAISVGTTEATTGAPLVLMGASPQPDTTIPISDIRGGDIPHPSRMSVHEMFKYLIDIGCSDLTQSIDPSGYSKNSIATGGFADIFKGKLKDGTPVAIKVWRSRALDEELGKAGKRAMREIYNWSQLDHENIQKLLGVIVFNERLGMVSKWMERGNLQEYLQKNPYVDGYLLCIQIAQGVEYIHNKDMIHGDLKATNILVSPDHKLKVTDFDYSIMAESTIFSQTTRLGGGTLRWMAPELALDSEGDHQRNKQTDIYALGMTFLETISRAVPYYPQCKTDGSVFTALSQKRFPQRDPSFFGSDQRGDRMWALLMRCWNHDPAARPIAAEVTALLQTLVRETEPRNAA</sequence>
<dbReference type="InterPro" id="IPR001245">
    <property type="entry name" value="Ser-Thr/Tyr_kinase_cat_dom"/>
</dbReference>
<dbReference type="PRINTS" id="PR00109">
    <property type="entry name" value="TYRKINASE"/>
</dbReference>
<dbReference type="InterPro" id="IPR050538">
    <property type="entry name" value="MAP_kinase_kinase_kinase"/>
</dbReference>
<accession>A0A8H3CNA3</accession>
<dbReference type="EMBL" id="CAJMWT010004293">
    <property type="protein sequence ID" value="CAE6487917.1"/>
    <property type="molecule type" value="Genomic_DNA"/>
</dbReference>
<evidence type="ECO:0000256" key="3">
    <source>
        <dbReference type="ARBA" id="ARBA00022679"/>
    </source>
</evidence>
<comment type="similarity">
    <text evidence="1">Belongs to the protein kinase superfamily. STE Ser/Thr protein kinase family. MAP kinase kinase kinase subfamily.</text>
</comment>
<comment type="caution">
    <text evidence="9">The sequence shown here is derived from an EMBL/GenBank/DDBJ whole genome shotgun (WGS) entry which is preliminary data.</text>
</comment>
<dbReference type="GO" id="GO:0005524">
    <property type="term" value="F:ATP binding"/>
    <property type="evidence" value="ECO:0007669"/>
    <property type="project" value="UniProtKB-UniRule"/>
</dbReference>
<dbReference type="InterPro" id="IPR011009">
    <property type="entry name" value="Kinase-like_dom_sf"/>
</dbReference>